<dbReference type="PANTHER" id="PTHR32063">
    <property type="match status" value="1"/>
</dbReference>
<reference evidence="2 3" key="1">
    <citation type="journal article" date="2010" name="Stand. Genomic Sci.">
        <title>Complete genome sequence of Spirosoma linguale type strain (1).</title>
        <authorList>
            <person name="Lail K."/>
            <person name="Sikorski J."/>
            <person name="Saunders E."/>
            <person name="Lapidus A."/>
            <person name="Glavina Del Rio T."/>
            <person name="Copeland A."/>
            <person name="Tice H."/>
            <person name="Cheng J.-F."/>
            <person name="Lucas S."/>
            <person name="Nolan M."/>
            <person name="Bruce D."/>
            <person name="Goodwin L."/>
            <person name="Pitluck S."/>
            <person name="Ivanova N."/>
            <person name="Mavromatis K."/>
            <person name="Ovchinnikova G."/>
            <person name="Pati A."/>
            <person name="Chen A."/>
            <person name="Palaniappan K."/>
            <person name="Land M."/>
            <person name="Hauser L."/>
            <person name="Chang Y.-J."/>
            <person name="Jeffries C.D."/>
            <person name="Chain P."/>
            <person name="Brettin T."/>
            <person name="Detter J.C."/>
            <person name="Schuetze A."/>
            <person name="Rohde M."/>
            <person name="Tindall B.J."/>
            <person name="Goeker M."/>
            <person name="Bristow J."/>
            <person name="Eisen J.A."/>
            <person name="Markowitz V."/>
            <person name="Hugenholtz P."/>
            <person name="Kyrpides N.C."/>
            <person name="Klenk H.-P."/>
            <person name="Chen F."/>
        </authorList>
    </citation>
    <scope>NUCLEOTIDE SEQUENCE [LARGE SCALE GENOMIC DNA]</scope>
    <source>
        <strain evidence="3">ATCC 33905 / DSM 74 / LMG 10896 / Claus 1</strain>
    </source>
</reference>
<organism evidence="2 3">
    <name type="scientific">Spirosoma linguale (strain ATCC 33905 / DSM 74 / LMG 10896 / Claus 1)</name>
    <dbReference type="NCBI Taxonomy" id="504472"/>
    <lineage>
        <taxon>Bacteria</taxon>
        <taxon>Pseudomonadati</taxon>
        <taxon>Bacteroidota</taxon>
        <taxon>Cytophagia</taxon>
        <taxon>Cytophagales</taxon>
        <taxon>Cytophagaceae</taxon>
        <taxon>Spirosoma</taxon>
    </lineage>
</organism>
<dbReference type="SUPFAM" id="SSF82693">
    <property type="entry name" value="Multidrug efflux transporter AcrB pore domain, PN1, PN2, PC1 and PC2 subdomains"/>
    <property type="match status" value="3"/>
</dbReference>
<dbReference type="Pfam" id="PF00873">
    <property type="entry name" value="ACR_tran"/>
    <property type="match status" value="1"/>
</dbReference>
<accession>D2QVR6</accession>
<evidence type="ECO:0000256" key="1">
    <source>
        <dbReference type="SAM" id="Phobius"/>
    </source>
</evidence>
<feature type="transmembrane region" description="Helical" evidence="1">
    <location>
        <begin position="1001"/>
        <end position="1022"/>
    </location>
</feature>
<keyword evidence="1" id="KW-0812">Transmembrane</keyword>
<dbReference type="HOGENOM" id="CLU_002755_1_2_10"/>
<sequence length="1066" mass="117288">MIEPPTVSEPVRRPDQPKRSYFEVFSRPILFTGVLLLLAGIYAYTRMQTNLFPEVLFPRVSIIADNGQQPIDRMMITVTKPLESAVKKVNGVTIVKTSTSRGSCTIDVFFEWGQNIYTQKTQVESRINEIRNFLPPGVNLSIEAMNQSLFPVYGFTLESDRTALGRHGLVALRDKANLLVRPIFSQVPGISNVVVRGGKAKEVVILPDAVKMASVNLSISALMTAINANNSVLSNGYMVDYRRLYLTLTDTRVLDVDALGALIVKNDGTRIVHLSEVARIEVQEQQQEFLVVNANGHQAVQIDLVKQPGINLIDFAKNAEAKAVEINRILPKGMHVKPYYNQSAFVGDSIHSVIKTIYEGLILAILVMIVFLRSWRASMVVLLTIPVTLAFTVLVLFVVGITINIMSLGAIAASIGLIIDDAIVIIEQIYRGHEEEPRKNKFAVVQEAIHTLFPAMVGSSLSTIVIHFPFRLMSGLAGSFFRELSDTMQITMVCSFLVTWLLLPVLHLLISFKLPGPRSAKNAKPIDEAANVRQLSWLTNLFTKPLISLVFVGLLGVGTWWSYSRLETGFLPDLDEGTIVLDYFTPPGTSIQETDRILREAEKVIATHPDVATYSRRTGIRMAFKGVPPNFGDYSIQLKSSRTKTTVEVIDQLRTRIHAVEPVLAISFGQRIADLLGDLMSTSQPIEIKLFGDNYALLQRLSKQASGILEKVPGIVDVNDGLVEAGPSLVFEPDQEKLSQYKIGLTDFQTQLTAYTGGVALGPNAAQPVPSPAQAALTAGIQVGSFQDGEQMRRMVLRFSNFTANDLDKMRNVLIFLPDGTTRPLSFFCTVSVLAGEIEQRREDLKSTVVLTARLDARDLGSAIKEIQTQFTQKLPLPQGYTIGYGGAYSEQQQSFRELLLILTLASLLVLAVLMFLFKDWWLSVLVLVLSLLGITGCIAALFLTNIPLNVSSYTGIIMIVGIIAENAIFTVNQFEHTLARTGDVEASVNYAIALRLRPKLMTAIGAILALMPLALGFGLGAQMQQPLAVAVIGGFVVGLPLLLLVLPTLLRLLYDWKNSMSVHPL</sequence>
<keyword evidence="2" id="KW-0614">Plasmid</keyword>
<proteinExistence type="predicted"/>
<dbReference type="Gene3D" id="3.30.70.1440">
    <property type="entry name" value="Multidrug efflux transporter AcrB pore domain"/>
    <property type="match status" value="1"/>
</dbReference>
<dbReference type="KEGG" id="sli:Slin_6954"/>
<dbReference type="Gene3D" id="3.30.70.1430">
    <property type="entry name" value="Multidrug efflux transporter AcrB pore domain"/>
    <property type="match status" value="2"/>
</dbReference>
<feature type="transmembrane region" description="Helical" evidence="1">
    <location>
        <begin position="379"/>
        <end position="403"/>
    </location>
</feature>
<gene>
    <name evidence="2" type="ordered locus">Slin_6954</name>
</gene>
<keyword evidence="1" id="KW-1133">Transmembrane helix</keyword>
<feature type="transmembrane region" description="Helical" evidence="1">
    <location>
        <begin position="951"/>
        <end position="972"/>
    </location>
</feature>
<keyword evidence="3" id="KW-1185">Reference proteome</keyword>
<dbReference type="SUPFAM" id="SSF82714">
    <property type="entry name" value="Multidrug efflux transporter AcrB TolC docking domain, DN and DC subdomains"/>
    <property type="match status" value="1"/>
</dbReference>
<geneLocation type="plasmid" evidence="2 3">
    <name>pSLIN02</name>
</geneLocation>
<dbReference type="InterPro" id="IPR027463">
    <property type="entry name" value="AcrB_DN_DC_subdom"/>
</dbReference>
<dbReference type="RefSeq" id="WP_012931377.1">
    <property type="nucleotide sequence ID" value="NC_013732.1"/>
</dbReference>
<evidence type="ECO:0000313" key="2">
    <source>
        <dbReference type="EMBL" id="ADB42898.1"/>
    </source>
</evidence>
<name>D2QVR6_SPILD</name>
<protein>
    <submittedName>
        <fullName evidence="2">Acriflavin resistance protein</fullName>
    </submittedName>
</protein>
<dbReference type="Proteomes" id="UP000002028">
    <property type="component" value="Plasmid pSLIN02"/>
</dbReference>
<dbReference type="Gene3D" id="3.30.70.1320">
    <property type="entry name" value="Multidrug efflux transporter AcrB pore domain like"/>
    <property type="match status" value="1"/>
</dbReference>
<dbReference type="PANTHER" id="PTHR32063:SF24">
    <property type="entry name" value="CATION EFFLUX SYSTEM (ACRB_ACRD_ACRF FAMILY)"/>
    <property type="match status" value="1"/>
</dbReference>
<feature type="transmembrane region" description="Helical" evidence="1">
    <location>
        <begin position="353"/>
        <end position="372"/>
    </location>
</feature>
<feature type="transmembrane region" description="Helical" evidence="1">
    <location>
        <begin position="925"/>
        <end position="945"/>
    </location>
</feature>
<feature type="transmembrane region" description="Helical" evidence="1">
    <location>
        <begin position="1028"/>
        <end position="1051"/>
    </location>
</feature>
<feature type="transmembrane region" description="Helical" evidence="1">
    <location>
        <begin position="21"/>
        <end position="44"/>
    </location>
</feature>
<feature type="transmembrane region" description="Helical" evidence="1">
    <location>
        <begin position="899"/>
        <end position="918"/>
    </location>
</feature>
<feature type="transmembrane region" description="Helical" evidence="1">
    <location>
        <begin position="451"/>
        <end position="470"/>
    </location>
</feature>
<feature type="transmembrane region" description="Helical" evidence="1">
    <location>
        <begin position="490"/>
        <end position="512"/>
    </location>
</feature>
<dbReference type="SUPFAM" id="SSF82866">
    <property type="entry name" value="Multidrug efflux transporter AcrB transmembrane domain"/>
    <property type="match status" value="2"/>
</dbReference>
<dbReference type="Gene3D" id="3.30.2090.10">
    <property type="entry name" value="Multidrug efflux transporter AcrB TolC docking domain, DN and DC subdomains"/>
    <property type="match status" value="2"/>
</dbReference>
<keyword evidence="1" id="KW-0472">Membrane</keyword>
<dbReference type="EMBL" id="CP001771">
    <property type="protein sequence ID" value="ADB42898.1"/>
    <property type="molecule type" value="Genomic_DNA"/>
</dbReference>
<feature type="transmembrane region" description="Helical" evidence="1">
    <location>
        <begin position="409"/>
        <end position="430"/>
    </location>
</feature>
<dbReference type="PRINTS" id="PR00702">
    <property type="entry name" value="ACRIFLAVINRP"/>
</dbReference>
<dbReference type="GO" id="GO:0042910">
    <property type="term" value="F:xenobiotic transmembrane transporter activity"/>
    <property type="evidence" value="ECO:0007669"/>
    <property type="project" value="TreeGrafter"/>
</dbReference>
<dbReference type="AlphaFoldDB" id="D2QVR6"/>
<dbReference type="Gene3D" id="1.20.1640.10">
    <property type="entry name" value="Multidrug efflux transporter AcrB transmembrane domain"/>
    <property type="match status" value="2"/>
</dbReference>
<dbReference type="InterPro" id="IPR001036">
    <property type="entry name" value="Acrflvin-R"/>
</dbReference>
<dbReference type="GO" id="GO:0005886">
    <property type="term" value="C:plasma membrane"/>
    <property type="evidence" value="ECO:0007669"/>
    <property type="project" value="TreeGrafter"/>
</dbReference>
<evidence type="ECO:0000313" key="3">
    <source>
        <dbReference type="Proteomes" id="UP000002028"/>
    </source>
</evidence>
<feature type="transmembrane region" description="Helical" evidence="1">
    <location>
        <begin position="541"/>
        <end position="563"/>
    </location>
</feature>